<dbReference type="GO" id="GO:0005385">
    <property type="term" value="F:zinc ion transmembrane transporter activity"/>
    <property type="evidence" value="ECO:0007669"/>
    <property type="project" value="TreeGrafter"/>
</dbReference>
<evidence type="ECO:0000259" key="9">
    <source>
        <dbReference type="Pfam" id="PF01545"/>
    </source>
</evidence>
<feature type="domain" description="Cation efflux protein transmembrane" evidence="9">
    <location>
        <begin position="19"/>
        <end position="206"/>
    </location>
</feature>
<sequence>MSEHEHNAELSGKRFFEVTVLNAVITIVEFLGGIFSGSLSLLSDAIHNLGDSLSIIFSYGAHVISQRKQTKTNTYGFKRAQILSALFNSIFLVVISLFLIIEAIDRIQHPEKVDGVIMLVVAVVGTVANTLSTILLSKGAEHNLNMKATYLHLLSDALSSFGIIIGAILITFFNWTIIDPLITIAVACYIMWESWPVIRKSVGILMECAPNLDYKAIHQDLLAIDGVKCVHHVHALMVDENSVVFSAHVNMDDLRLSQVQEIYDKINHLLTTKYGIDHITIQPETVRGENEDFFYSSKKDI</sequence>
<dbReference type="SUPFAM" id="SSF161111">
    <property type="entry name" value="Cation efflux protein transmembrane domain-like"/>
    <property type="match status" value="1"/>
</dbReference>
<dbReference type="InterPro" id="IPR036837">
    <property type="entry name" value="Cation_efflux_CTD_sf"/>
</dbReference>
<feature type="domain" description="Cation efflux protein cytoplasmic" evidence="10">
    <location>
        <begin position="210"/>
        <end position="284"/>
    </location>
</feature>
<evidence type="ECO:0000313" key="11">
    <source>
        <dbReference type="EMBL" id="TNK90432.1"/>
    </source>
</evidence>
<dbReference type="Pfam" id="PF16916">
    <property type="entry name" value="ZT_dimer"/>
    <property type="match status" value="1"/>
</dbReference>
<evidence type="ECO:0000256" key="8">
    <source>
        <dbReference type="SAM" id="Phobius"/>
    </source>
</evidence>
<feature type="transmembrane region" description="Helical" evidence="8">
    <location>
        <begin position="175"/>
        <end position="192"/>
    </location>
</feature>
<feature type="transmembrane region" description="Helical" evidence="8">
    <location>
        <begin position="148"/>
        <end position="169"/>
    </location>
</feature>
<protein>
    <submittedName>
        <fullName evidence="11">Cation transporter</fullName>
    </submittedName>
</protein>
<organism evidence="11 12">
    <name type="scientific">Fructilactobacillus sanfranciscensis</name>
    <name type="common">Lactobacillus sanfranciscensis</name>
    <dbReference type="NCBI Taxonomy" id="1625"/>
    <lineage>
        <taxon>Bacteria</taxon>
        <taxon>Bacillati</taxon>
        <taxon>Bacillota</taxon>
        <taxon>Bacilli</taxon>
        <taxon>Lactobacillales</taxon>
        <taxon>Lactobacillaceae</taxon>
        <taxon>Fructilactobacillus</taxon>
    </lineage>
</organism>
<dbReference type="InterPro" id="IPR058533">
    <property type="entry name" value="Cation_efflux_TM"/>
</dbReference>
<keyword evidence="7 8" id="KW-0472">Membrane</keyword>
<dbReference type="InterPro" id="IPR002524">
    <property type="entry name" value="Cation_efflux"/>
</dbReference>
<proteinExistence type="inferred from homology"/>
<evidence type="ECO:0000256" key="2">
    <source>
        <dbReference type="ARBA" id="ARBA00008873"/>
    </source>
</evidence>
<evidence type="ECO:0000313" key="12">
    <source>
        <dbReference type="Proteomes" id="UP000313312"/>
    </source>
</evidence>
<keyword evidence="3" id="KW-0813">Transport</keyword>
<dbReference type="PANTHER" id="PTHR11562:SF17">
    <property type="entry name" value="RE54080P-RELATED"/>
    <property type="match status" value="1"/>
</dbReference>
<comment type="subcellular location">
    <subcellularLocation>
        <location evidence="1">Membrane</location>
        <topology evidence="1">Multi-pass membrane protein</topology>
    </subcellularLocation>
</comment>
<keyword evidence="6" id="KW-0406">Ion transport</keyword>
<keyword evidence="5 8" id="KW-1133">Transmembrane helix</keyword>
<dbReference type="InterPro" id="IPR027469">
    <property type="entry name" value="Cation_efflux_TMD_sf"/>
</dbReference>
<evidence type="ECO:0000256" key="4">
    <source>
        <dbReference type="ARBA" id="ARBA00022692"/>
    </source>
</evidence>
<feature type="transmembrane region" description="Helical" evidence="8">
    <location>
        <begin position="85"/>
        <end position="104"/>
    </location>
</feature>
<dbReference type="Gene3D" id="1.20.1510.10">
    <property type="entry name" value="Cation efflux protein transmembrane domain"/>
    <property type="match status" value="1"/>
</dbReference>
<accession>A0A5C4TK74</accession>
<dbReference type="InterPro" id="IPR050681">
    <property type="entry name" value="CDF/SLC30A"/>
</dbReference>
<reference evidence="11 12" key="1">
    <citation type="submission" date="2018-05" db="EMBL/GenBank/DDBJ databases">
        <title>Lactobacillus sanfranciscensis Ah4 draft denome sequence.</title>
        <authorList>
            <person name="Zhang G."/>
        </authorList>
    </citation>
    <scope>NUCLEOTIDE SEQUENCE [LARGE SCALE GENOMIC DNA]</scope>
    <source>
        <strain evidence="11 12">Ah4</strain>
    </source>
</reference>
<comment type="caution">
    <text evidence="11">The sequence shown here is derived from an EMBL/GenBank/DDBJ whole genome shotgun (WGS) entry which is preliminary data.</text>
</comment>
<feature type="transmembrane region" description="Helical" evidence="8">
    <location>
        <begin position="116"/>
        <end position="136"/>
    </location>
</feature>
<evidence type="ECO:0000256" key="6">
    <source>
        <dbReference type="ARBA" id="ARBA00023065"/>
    </source>
</evidence>
<dbReference type="SUPFAM" id="SSF160240">
    <property type="entry name" value="Cation efflux protein cytoplasmic domain-like"/>
    <property type="match status" value="1"/>
</dbReference>
<dbReference type="PANTHER" id="PTHR11562">
    <property type="entry name" value="CATION EFFLUX PROTEIN/ ZINC TRANSPORTER"/>
    <property type="match status" value="1"/>
</dbReference>
<gene>
    <name evidence="11" type="ORF">DID87_03750</name>
</gene>
<evidence type="ECO:0000256" key="3">
    <source>
        <dbReference type="ARBA" id="ARBA00022448"/>
    </source>
</evidence>
<dbReference type="EMBL" id="QFCR01000009">
    <property type="protein sequence ID" value="TNK90432.1"/>
    <property type="molecule type" value="Genomic_DNA"/>
</dbReference>
<dbReference type="Pfam" id="PF01545">
    <property type="entry name" value="Cation_efflux"/>
    <property type="match status" value="1"/>
</dbReference>
<comment type="similarity">
    <text evidence="2">Belongs to the cation diffusion facilitator (CDF) transporter (TC 2.A.4) family. SLC30A subfamily.</text>
</comment>
<evidence type="ECO:0000259" key="10">
    <source>
        <dbReference type="Pfam" id="PF16916"/>
    </source>
</evidence>
<name>A0A5C4TK74_FRUSA</name>
<keyword evidence="4 8" id="KW-0812">Transmembrane</keyword>
<dbReference type="Proteomes" id="UP000313312">
    <property type="component" value="Unassembled WGS sequence"/>
</dbReference>
<dbReference type="AlphaFoldDB" id="A0A5C4TK74"/>
<dbReference type="RefSeq" id="WP_103428781.1">
    <property type="nucleotide sequence ID" value="NZ_CAUOSB010000001.1"/>
</dbReference>
<evidence type="ECO:0000256" key="1">
    <source>
        <dbReference type="ARBA" id="ARBA00004141"/>
    </source>
</evidence>
<dbReference type="InterPro" id="IPR027470">
    <property type="entry name" value="Cation_efflux_CTD"/>
</dbReference>
<evidence type="ECO:0000256" key="5">
    <source>
        <dbReference type="ARBA" id="ARBA00022989"/>
    </source>
</evidence>
<dbReference type="GeneID" id="93160203"/>
<dbReference type="GO" id="GO:0005886">
    <property type="term" value="C:plasma membrane"/>
    <property type="evidence" value="ECO:0007669"/>
    <property type="project" value="TreeGrafter"/>
</dbReference>
<feature type="transmembrane region" description="Helical" evidence="8">
    <location>
        <begin position="20"/>
        <end position="39"/>
    </location>
</feature>
<evidence type="ECO:0000256" key="7">
    <source>
        <dbReference type="ARBA" id="ARBA00023136"/>
    </source>
</evidence>
<dbReference type="NCBIfam" id="TIGR01297">
    <property type="entry name" value="CDF"/>
    <property type="match status" value="1"/>
</dbReference>